<sequence>MPHVWNAVALTAVAPEIKTGPAKKPKRRSGRQVQGYLHSVLLKTSRLASLPVSTKSP</sequence>
<protein>
    <submittedName>
        <fullName evidence="1">Uncharacterized protein</fullName>
    </submittedName>
</protein>
<comment type="caution">
    <text evidence="1">The sequence shown here is derived from an EMBL/GenBank/DDBJ whole genome shotgun (WGS) entry which is preliminary data.</text>
</comment>
<organism evidence="1 2">
    <name type="scientific">Mycoplana dimorpha</name>
    <dbReference type="NCBI Taxonomy" id="28320"/>
    <lineage>
        <taxon>Bacteria</taxon>
        <taxon>Pseudomonadati</taxon>
        <taxon>Pseudomonadota</taxon>
        <taxon>Alphaproteobacteria</taxon>
        <taxon>Hyphomicrobiales</taxon>
        <taxon>Rhizobiaceae</taxon>
        <taxon>Mycoplana</taxon>
    </lineage>
</organism>
<dbReference type="EMBL" id="PZZZ01000004">
    <property type="protein sequence ID" value="PTM95097.1"/>
    <property type="molecule type" value="Genomic_DNA"/>
</dbReference>
<proteinExistence type="predicted"/>
<reference evidence="1 2" key="1">
    <citation type="submission" date="2018-04" db="EMBL/GenBank/DDBJ databases">
        <title>Genomic Encyclopedia of Type Strains, Phase IV (KMG-IV): sequencing the most valuable type-strain genomes for metagenomic binning, comparative biology and taxonomic classification.</title>
        <authorList>
            <person name="Goeker M."/>
        </authorList>
    </citation>
    <scope>NUCLEOTIDE SEQUENCE [LARGE SCALE GENOMIC DNA]</scope>
    <source>
        <strain evidence="1 2">DSM 7138</strain>
    </source>
</reference>
<evidence type="ECO:0000313" key="2">
    <source>
        <dbReference type="Proteomes" id="UP000241247"/>
    </source>
</evidence>
<evidence type="ECO:0000313" key="1">
    <source>
        <dbReference type="EMBL" id="PTM95097.1"/>
    </source>
</evidence>
<dbReference type="AlphaFoldDB" id="A0A2T5B810"/>
<gene>
    <name evidence="1" type="ORF">C7449_104161</name>
</gene>
<keyword evidence="2" id="KW-1185">Reference proteome</keyword>
<dbReference type="Proteomes" id="UP000241247">
    <property type="component" value="Unassembled WGS sequence"/>
</dbReference>
<accession>A0A2T5B810</accession>
<name>A0A2T5B810_MYCDI</name>